<feature type="domain" description="DUF2007" evidence="1">
    <location>
        <begin position="4"/>
        <end position="62"/>
    </location>
</feature>
<reference evidence="2 3" key="1">
    <citation type="submission" date="2018-05" db="EMBL/GenBank/DDBJ databases">
        <title>Marinifilum breve JC075T sp. nov., a marine bacterium isolated from Yongle Blue Hole in the South China Sea.</title>
        <authorList>
            <person name="Fu T."/>
        </authorList>
    </citation>
    <scope>NUCLEOTIDE SEQUENCE [LARGE SCALE GENOMIC DNA]</scope>
    <source>
        <strain evidence="2 3">JC075</strain>
    </source>
</reference>
<dbReference type="EMBL" id="QFLI01000004">
    <property type="protein sequence ID" value="PXY01092.1"/>
    <property type="molecule type" value="Genomic_DNA"/>
</dbReference>
<gene>
    <name evidence="2" type="ORF">DF185_10600</name>
</gene>
<organism evidence="2 3">
    <name type="scientific">Marinifilum breve</name>
    <dbReference type="NCBI Taxonomy" id="2184082"/>
    <lineage>
        <taxon>Bacteria</taxon>
        <taxon>Pseudomonadati</taxon>
        <taxon>Bacteroidota</taxon>
        <taxon>Bacteroidia</taxon>
        <taxon>Marinilabiliales</taxon>
        <taxon>Marinifilaceae</taxon>
    </lineage>
</organism>
<dbReference type="InterPro" id="IPR018551">
    <property type="entry name" value="DUF2007"/>
</dbReference>
<evidence type="ECO:0000313" key="3">
    <source>
        <dbReference type="Proteomes" id="UP000248079"/>
    </source>
</evidence>
<protein>
    <recommendedName>
        <fullName evidence="1">DUF2007 domain-containing protein</fullName>
    </recommendedName>
</protein>
<dbReference type="Pfam" id="PF09413">
    <property type="entry name" value="DUF2007"/>
    <property type="match status" value="1"/>
</dbReference>
<evidence type="ECO:0000259" key="1">
    <source>
        <dbReference type="Pfam" id="PF09413"/>
    </source>
</evidence>
<dbReference type="AlphaFoldDB" id="A0A2V3ZX98"/>
<dbReference type="InterPro" id="IPR011322">
    <property type="entry name" value="N-reg_PII-like_a/b"/>
</dbReference>
<proteinExistence type="predicted"/>
<evidence type="ECO:0000313" key="2">
    <source>
        <dbReference type="EMBL" id="PXY01092.1"/>
    </source>
</evidence>
<dbReference type="Proteomes" id="UP000248079">
    <property type="component" value="Unassembled WGS sequence"/>
</dbReference>
<accession>A0A2V3ZX98</accession>
<dbReference type="SUPFAM" id="SSF54913">
    <property type="entry name" value="GlnB-like"/>
    <property type="match status" value="1"/>
</dbReference>
<name>A0A2V3ZX98_9BACT</name>
<sequence length="123" mass="14019">MTCESPIEANIIKGRLENEGIRCFVTNENFSNLMPHYNRILGSGAELMIDQDDYVKAAEILELNSQKEVTCPNCNSSNIKISLGKNWLKKTIVIVFSLFYAVPFNNINSTYLCKDCKTEFKNR</sequence>
<comment type="caution">
    <text evidence="2">The sequence shown here is derived from an EMBL/GenBank/DDBJ whole genome shotgun (WGS) entry which is preliminary data.</text>
</comment>
<keyword evidence="3" id="KW-1185">Reference proteome</keyword>
<dbReference type="Gene3D" id="3.30.70.790">
    <property type="entry name" value="UreE, C-terminal domain"/>
    <property type="match status" value="1"/>
</dbReference>